<reference evidence="6" key="1">
    <citation type="journal article" date="2009" name="Genome Res.">
        <title>Comparative genomic analyses of the human fungal pathogens Coccidioides and their relatives.</title>
        <authorList>
            <person name="Sharpton T.J."/>
            <person name="Stajich J.E."/>
            <person name="Rounsley S.D."/>
            <person name="Gardner M.J."/>
            <person name="Wortman J.R."/>
            <person name="Jordar V.S."/>
            <person name="Maiti R."/>
            <person name="Kodira C.D."/>
            <person name="Neafsey D.E."/>
            <person name="Zeng Q."/>
            <person name="Hung C.-Y."/>
            <person name="McMahan C."/>
            <person name="Muszewska A."/>
            <person name="Grynberg M."/>
            <person name="Mandel M.A."/>
            <person name="Kellner E.M."/>
            <person name="Barker B.M."/>
            <person name="Galgiani J.N."/>
            <person name="Orbach M.J."/>
            <person name="Kirkland T.N."/>
            <person name="Cole G.T."/>
            <person name="Henn M.R."/>
            <person name="Birren B.W."/>
            <person name="Taylor J.W."/>
        </authorList>
    </citation>
    <scope>NUCLEOTIDE SEQUENCE [LARGE SCALE GENOMIC DNA]</scope>
    <source>
        <strain evidence="6">RS</strain>
    </source>
</reference>
<reference evidence="6" key="2">
    <citation type="journal article" date="2010" name="Genome Res.">
        <title>Population genomic sequencing of Coccidioides fungi reveals recent hybridization and transposon control.</title>
        <authorList>
            <person name="Neafsey D.E."/>
            <person name="Barker B.M."/>
            <person name="Sharpton T.J."/>
            <person name="Stajich J.E."/>
            <person name="Park D.J."/>
            <person name="Whiston E."/>
            <person name="Hung C.-Y."/>
            <person name="McMahan C."/>
            <person name="White J."/>
            <person name="Sykes S."/>
            <person name="Heiman D."/>
            <person name="Young S."/>
            <person name="Zeng Q."/>
            <person name="Abouelleil A."/>
            <person name="Aftuck L."/>
            <person name="Bessette D."/>
            <person name="Brown A."/>
            <person name="FitzGerald M."/>
            <person name="Lui A."/>
            <person name="Macdonald J.P."/>
            <person name="Priest M."/>
            <person name="Orbach M.J."/>
            <person name="Galgiani J.N."/>
            <person name="Kirkland T.N."/>
            <person name="Cole G.T."/>
            <person name="Birren B.W."/>
            <person name="Henn M.R."/>
            <person name="Taylor J.W."/>
            <person name="Rounsley S.D."/>
        </authorList>
    </citation>
    <scope>GENOME REANNOTATION</scope>
    <source>
        <strain evidence="6">RS</strain>
    </source>
</reference>
<dbReference type="InParanoid" id="A0A0E1RZ22"/>
<proteinExistence type="inferred from homology"/>
<dbReference type="KEGG" id="cim:CIMG_02159"/>
<dbReference type="Gene3D" id="3.20.20.140">
    <property type="entry name" value="Metal-dependent hydrolases"/>
    <property type="match status" value="1"/>
</dbReference>
<sequence length="364" mass="39800">MPTELYVLLHQLRSTHIHDYHSVEPAYYYGVHPTQCPEEGIVGSIPILSLYGTMTFYDLNVPYTSSDANVVHTLHFLAELGYTTVALSQSLSTKFPPNQTPPVMPTNIPKSMTLLTRLNLTVSEPSQNPRLTTLAQSYSLLAIRPTNEKSLMQACNNLDCDIISLDLAVRLPFHFKFKTLSSAVARGVRFEICYSPGLTGSGPEARRNLISNAISLVRATRGRGIILSSEAKQALGVRAPFDVINLACLWGMTRENAKDALCDEARKVVALARMKRSSWRGTVDVVIGGNKLSPSGETALQAKRGTSAGTPQSGNGVKRKASEDGIMATSEPRVSKRELKRMSKKVRLENCDNDKLASPSIAQP</sequence>
<name>A0A0E1RZ22_COCIM</name>
<dbReference type="GO" id="GO:0005655">
    <property type="term" value="C:nucleolar ribonuclease P complex"/>
    <property type="evidence" value="ECO:0007669"/>
    <property type="project" value="TreeGrafter"/>
</dbReference>
<dbReference type="FunFam" id="3.20.20.140:FF:000053">
    <property type="entry name" value="Ribonuclease P complex subunit Pop2"/>
    <property type="match status" value="1"/>
</dbReference>
<dbReference type="InterPro" id="IPR016195">
    <property type="entry name" value="Pol/histidinol_Pase-like"/>
</dbReference>
<dbReference type="OrthoDB" id="17948at2759"/>
<dbReference type="Proteomes" id="UP000001261">
    <property type="component" value="Unassembled WGS sequence"/>
</dbReference>
<feature type="compositionally biased region" description="Basic and acidic residues" evidence="4">
    <location>
        <begin position="333"/>
        <end position="355"/>
    </location>
</feature>
<evidence type="ECO:0000256" key="2">
    <source>
        <dbReference type="ARBA" id="ARBA00007331"/>
    </source>
</evidence>
<evidence type="ECO:0000256" key="1">
    <source>
        <dbReference type="ARBA" id="ARBA00004123"/>
    </source>
</evidence>
<dbReference type="PANTHER" id="PTHR13031:SF0">
    <property type="entry name" value="RIBONUCLEASE P PROTEIN SUBUNIT P30"/>
    <property type="match status" value="1"/>
</dbReference>
<dbReference type="GO" id="GO:0008033">
    <property type="term" value="P:tRNA processing"/>
    <property type="evidence" value="ECO:0007669"/>
    <property type="project" value="UniProtKB-KW"/>
</dbReference>
<keyword evidence="6" id="KW-1185">Reference proteome</keyword>
<evidence type="ECO:0000313" key="6">
    <source>
        <dbReference type="Proteomes" id="UP000001261"/>
    </source>
</evidence>
<accession>A0A0E1RZ22</accession>
<dbReference type="InterPro" id="IPR002738">
    <property type="entry name" value="RNase_P_p30"/>
</dbReference>
<dbReference type="VEuPathDB" id="FungiDB:CIMG_02159"/>
<keyword evidence="3" id="KW-0819">tRNA processing</keyword>
<dbReference type="FunCoup" id="A0A0E1RZ22">
    <property type="interactions" value="632"/>
</dbReference>
<dbReference type="SUPFAM" id="SSF89550">
    <property type="entry name" value="PHP domain-like"/>
    <property type="match status" value="1"/>
</dbReference>
<evidence type="ECO:0000256" key="4">
    <source>
        <dbReference type="SAM" id="MobiDB-lite"/>
    </source>
</evidence>
<dbReference type="STRING" id="246410.A0A0E1RZ22"/>
<organism evidence="5 6">
    <name type="scientific">Coccidioides immitis (strain RS)</name>
    <name type="common">Valley fever fungus</name>
    <dbReference type="NCBI Taxonomy" id="246410"/>
    <lineage>
        <taxon>Eukaryota</taxon>
        <taxon>Fungi</taxon>
        <taxon>Dikarya</taxon>
        <taxon>Ascomycota</taxon>
        <taxon>Pezizomycotina</taxon>
        <taxon>Eurotiomycetes</taxon>
        <taxon>Eurotiomycetidae</taxon>
        <taxon>Onygenales</taxon>
        <taxon>Onygenaceae</taxon>
        <taxon>Coccidioides</taxon>
    </lineage>
</organism>
<protein>
    <submittedName>
        <fullName evidence="5">Ribonuclease P complex subunit Pop2</fullName>
    </submittedName>
</protein>
<dbReference type="AlphaFoldDB" id="A0A0E1RZ22"/>
<dbReference type="RefSeq" id="XP_001248388.2">
    <property type="nucleotide sequence ID" value="XM_001248387.2"/>
</dbReference>
<dbReference type="PANTHER" id="PTHR13031">
    <property type="entry name" value="RIBONUCLEASE P SUBUNIT P30"/>
    <property type="match status" value="1"/>
</dbReference>
<dbReference type="EMBL" id="GG704911">
    <property type="protein sequence ID" value="EAS36805.2"/>
    <property type="molecule type" value="Genomic_DNA"/>
</dbReference>
<dbReference type="OMA" id="CYGPGIT"/>
<dbReference type="GO" id="GO:0003723">
    <property type="term" value="F:RNA binding"/>
    <property type="evidence" value="ECO:0007669"/>
    <property type="project" value="TreeGrafter"/>
</dbReference>
<comment type="similarity">
    <text evidence="2">Belongs to the eukaryotic/archaeal RNase P protein component 3 family.</text>
</comment>
<gene>
    <name evidence="5" type="ORF">CIMG_02159</name>
</gene>
<evidence type="ECO:0000256" key="3">
    <source>
        <dbReference type="ARBA" id="ARBA00022694"/>
    </source>
</evidence>
<comment type="subcellular location">
    <subcellularLocation>
        <location evidence="1">Nucleus</location>
    </subcellularLocation>
</comment>
<feature type="region of interest" description="Disordered" evidence="4">
    <location>
        <begin position="294"/>
        <end position="364"/>
    </location>
</feature>
<dbReference type="GeneID" id="4567697"/>
<dbReference type="Pfam" id="PF01876">
    <property type="entry name" value="RNase_P_p30"/>
    <property type="match status" value="1"/>
</dbReference>
<evidence type="ECO:0000313" key="5">
    <source>
        <dbReference type="EMBL" id="EAS36805.2"/>
    </source>
</evidence>